<comment type="caution">
    <text evidence="1">The sequence shown here is derived from an EMBL/GenBank/DDBJ whole genome shotgun (WGS) entry which is preliminary data.</text>
</comment>
<sequence>MLTFRHCSSLPYLTGKDHLCRQDCTICVRDIDEKCEFPSSNKFYPLVLPDSEFSDRAIFVFARTGLDLDQFIIVSARIVPRRVILNKAIFFDYVCFGPLPARGWIDMREHLFLP</sequence>
<dbReference type="EMBL" id="LIUF01000008">
    <property type="protein sequence ID" value="KOX91585.1"/>
    <property type="molecule type" value="Genomic_DNA"/>
</dbReference>
<dbReference type="Proteomes" id="UP000037729">
    <property type="component" value="Unassembled WGS sequence"/>
</dbReference>
<accession>A0A0M9AIK2</accession>
<proteinExistence type="predicted"/>
<name>A0A0M9AIK2_9EURY</name>
<keyword evidence="2" id="KW-1185">Reference proteome</keyword>
<evidence type="ECO:0000313" key="2">
    <source>
        <dbReference type="Proteomes" id="UP000037729"/>
    </source>
</evidence>
<organism evidence="1 2">
    <name type="scientific">Haloarcula rubripromontorii</name>
    <dbReference type="NCBI Taxonomy" id="1705562"/>
    <lineage>
        <taxon>Archaea</taxon>
        <taxon>Methanobacteriati</taxon>
        <taxon>Methanobacteriota</taxon>
        <taxon>Stenosarchaea group</taxon>
        <taxon>Halobacteria</taxon>
        <taxon>Halobacteriales</taxon>
        <taxon>Haloarculaceae</taxon>
        <taxon>Haloarcula</taxon>
    </lineage>
</organism>
<protein>
    <submittedName>
        <fullName evidence="1">Uncharacterized protein</fullName>
    </submittedName>
</protein>
<dbReference type="AlphaFoldDB" id="A0A0M9AIK2"/>
<evidence type="ECO:0000313" key="1">
    <source>
        <dbReference type="EMBL" id="KOX91585.1"/>
    </source>
</evidence>
<gene>
    <name evidence="1" type="ORF">AMS69_17845</name>
</gene>
<reference evidence="1 2" key="1">
    <citation type="submission" date="2015-08" db="EMBL/GenBank/DDBJ databases">
        <title>Genomes of Isolates from Cabo Rojo, PR.</title>
        <authorList>
            <person name="Sanchez-Nieves R.L."/>
            <person name="Montalvo-Rodriguez R."/>
        </authorList>
    </citation>
    <scope>NUCLEOTIDE SEQUENCE [LARGE SCALE GENOMIC DNA]</scope>
    <source>
        <strain evidence="1 2">SL3</strain>
    </source>
</reference>
<dbReference type="PATRIC" id="fig|1705562.3.peg.2055"/>